<dbReference type="Proteomes" id="UP000218979">
    <property type="component" value="Unassembled WGS sequence"/>
</dbReference>
<evidence type="ECO:0000313" key="6">
    <source>
        <dbReference type="Proteomes" id="UP000218979"/>
    </source>
</evidence>
<dbReference type="AlphaFoldDB" id="A0A1K2HB68"/>
<comment type="similarity">
    <text evidence="1">Belongs to the UPF0337 (CsbD) family.</text>
</comment>
<dbReference type="Gene3D" id="1.10.1470.10">
    <property type="entry name" value="YjbJ"/>
    <property type="match status" value="1"/>
</dbReference>
<proteinExistence type="inferred from homology"/>
<dbReference type="InterPro" id="IPR036629">
    <property type="entry name" value="YjbJ_sf"/>
</dbReference>
<protein>
    <submittedName>
        <fullName evidence="4">CsbD-like</fullName>
    </submittedName>
    <submittedName>
        <fullName evidence="3">General stress protein CsbD</fullName>
    </submittedName>
</protein>
<reference evidence="4 5" key="2">
    <citation type="submission" date="2016-11" db="EMBL/GenBank/DDBJ databases">
        <authorList>
            <person name="Jaros S."/>
            <person name="Januszkiewicz K."/>
            <person name="Wedrychowicz H."/>
        </authorList>
    </citation>
    <scope>NUCLEOTIDE SEQUENCE [LARGE SCALE GENOMIC DNA]</scope>
    <source>
        <strain evidence="4 5">DSM 22330</strain>
    </source>
</reference>
<evidence type="ECO:0000313" key="5">
    <source>
        <dbReference type="Proteomes" id="UP000185655"/>
    </source>
</evidence>
<evidence type="ECO:0000256" key="1">
    <source>
        <dbReference type="ARBA" id="ARBA00009129"/>
    </source>
</evidence>
<organism evidence="4 5">
    <name type="scientific">Pseudolactococcus chungangensis CAU 28 = DSM 22330</name>
    <dbReference type="NCBI Taxonomy" id="1122154"/>
    <lineage>
        <taxon>Bacteria</taxon>
        <taxon>Bacillati</taxon>
        <taxon>Bacillota</taxon>
        <taxon>Bacilli</taxon>
        <taxon>Lactobacillales</taxon>
        <taxon>Streptococcaceae</taxon>
        <taxon>Pseudolactococcus</taxon>
    </lineage>
</organism>
<dbReference type="STRING" id="1122154.SAMN02746068_00932"/>
<dbReference type="InterPro" id="IPR008462">
    <property type="entry name" value="CsbD"/>
</dbReference>
<dbReference type="Pfam" id="PF05532">
    <property type="entry name" value="CsbD"/>
    <property type="match status" value="1"/>
</dbReference>
<feature type="domain" description="CsbD-like" evidence="2">
    <location>
        <begin position="4"/>
        <end position="53"/>
    </location>
</feature>
<dbReference type="EMBL" id="JXJT01000001">
    <property type="protein sequence ID" value="PCS04754.1"/>
    <property type="molecule type" value="Genomic_DNA"/>
</dbReference>
<dbReference type="EMBL" id="FPKS01000004">
    <property type="protein sequence ID" value="SFZ73761.1"/>
    <property type="molecule type" value="Genomic_DNA"/>
</dbReference>
<dbReference type="OrthoDB" id="2200356at2"/>
<dbReference type="Proteomes" id="UP000185655">
    <property type="component" value="Unassembled WGS sequence"/>
</dbReference>
<gene>
    <name evidence="3" type="ORF">RR45_GL000073</name>
    <name evidence="4" type="ORF">SAMN02746068_00932</name>
</gene>
<evidence type="ECO:0000259" key="2">
    <source>
        <dbReference type="Pfam" id="PF05532"/>
    </source>
</evidence>
<evidence type="ECO:0000313" key="3">
    <source>
        <dbReference type="EMBL" id="PCS04754.1"/>
    </source>
</evidence>
<accession>A0A1K2HB68</accession>
<evidence type="ECO:0000313" key="4">
    <source>
        <dbReference type="EMBL" id="SFZ73761.1"/>
    </source>
</evidence>
<sequence length="65" mass="6991">MSDKGTVDKLKGKAEEIAGTVTGDDKKKAEGLMNQAIGKVKETASDVKEAIEDGVEKIKEKIDRD</sequence>
<dbReference type="SUPFAM" id="SSF69047">
    <property type="entry name" value="Hypothetical protein YjbJ"/>
    <property type="match status" value="1"/>
</dbReference>
<reference evidence="3 6" key="1">
    <citation type="submission" date="2014-12" db="EMBL/GenBank/DDBJ databases">
        <title>Draft genome sequences of 10 type strains of Lactococcus.</title>
        <authorList>
            <person name="Sun Z."/>
            <person name="Zhong Z."/>
            <person name="Liu W."/>
            <person name="Zhang W."/>
            <person name="Zhang H."/>
        </authorList>
    </citation>
    <scope>NUCLEOTIDE SEQUENCE [LARGE SCALE GENOMIC DNA]</scope>
    <source>
        <strain evidence="3 6">DSM 22330</strain>
    </source>
</reference>
<keyword evidence="6" id="KW-1185">Reference proteome</keyword>
<dbReference type="RefSeq" id="WP_031366277.1">
    <property type="nucleotide sequence ID" value="NZ_FPKS01000004.1"/>
</dbReference>
<name>A0A1K2HB68_9LACT</name>